<dbReference type="Proteomes" id="UP000295680">
    <property type="component" value="Unassembled WGS sequence"/>
</dbReference>
<keyword evidence="6" id="KW-1185">Reference proteome</keyword>
<proteinExistence type="predicted"/>
<dbReference type="EMBL" id="SLWS01000006">
    <property type="protein sequence ID" value="TCO57168.1"/>
    <property type="molecule type" value="Genomic_DNA"/>
</dbReference>
<dbReference type="PROSITE" id="PS50043">
    <property type="entry name" value="HTH_LUXR_2"/>
    <property type="match status" value="1"/>
</dbReference>
<evidence type="ECO:0000313" key="5">
    <source>
        <dbReference type="EMBL" id="TCO57168.1"/>
    </source>
</evidence>
<sequence length="125" mass="13293">MAVSSGDDLTGREVQILTAMSYGMDNASIGHQLHLTEATIKSHARRLYRKLGISDRAHAVRIGLERGYLIPDPTPQRPASTVDPHYPIATVPHLAACFTGDGCCCAAKTIVSRHLGTGENGSPAT</sequence>
<protein>
    <submittedName>
        <fullName evidence="5">Regulatory LuxR family protein</fullName>
    </submittedName>
</protein>
<dbReference type="Pfam" id="PF00196">
    <property type="entry name" value="GerE"/>
    <property type="match status" value="1"/>
</dbReference>
<evidence type="ECO:0000259" key="4">
    <source>
        <dbReference type="PROSITE" id="PS50043"/>
    </source>
</evidence>
<comment type="caution">
    <text evidence="5">The sequence shown here is derived from an EMBL/GenBank/DDBJ whole genome shotgun (WGS) entry which is preliminary data.</text>
</comment>
<dbReference type="InterPro" id="IPR036388">
    <property type="entry name" value="WH-like_DNA-bd_sf"/>
</dbReference>
<name>A0A4R2JJI1_9PSEU</name>
<evidence type="ECO:0000256" key="2">
    <source>
        <dbReference type="ARBA" id="ARBA00023125"/>
    </source>
</evidence>
<dbReference type="Gene3D" id="1.10.10.10">
    <property type="entry name" value="Winged helix-like DNA-binding domain superfamily/Winged helix DNA-binding domain"/>
    <property type="match status" value="1"/>
</dbReference>
<dbReference type="GO" id="GO:0006355">
    <property type="term" value="P:regulation of DNA-templated transcription"/>
    <property type="evidence" value="ECO:0007669"/>
    <property type="project" value="InterPro"/>
</dbReference>
<dbReference type="RefSeq" id="WP_132120993.1">
    <property type="nucleotide sequence ID" value="NZ_SLWS01000006.1"/>
</dbReference>
<accession>A0A4R2JJI1</accession>
<dbReference type="AlphaFoldDB" id="A0A4R2JJI1"/>
<evidence type="ECO:0000256" key="3">
    <source>
        <dbReference type="ARBA" id="ARBA00023163"/>
    </source>
</evidence>
<dbReference type="PANTHER" id="PTHR44688:SF16">
    <property type="entry name" value="DNA-BINDING TRANSCRIPTIONAL ACTIVATOR DEVR_DOSR"/>
    <property type="match status" value="1"/>
</dbReference>
<organism evidence="5 6">
    <name type="scientific">Actinocrispum wychmicini</name>
    <dbReference type="NCBI Taxonomy" id="1213861"/>
    <lineage>
        <taxon>Bacteria</taxon>
        <taxon>Bacillati</taxon>
        <taxon>Actinomycetota</taxon>
        <taxon>Actinomycetes</taxon>
        <taxon>Pseudonocardiales</taxon>
        <taxon>Pseudonocardiaceae</taxon>
        <taxon>Actinocrispum</taxon>
    </lineage>
</organism>
<dbReference type="SMART" id="SM00421">
    <property type="entry name" value="HTH_LUXR"/>
    <property type="match status" value="1"/>
</dbReference>
<evidence type="ECO:0000313" key="6">
    <source>
        <dbReference type="Proteomes" id="UP000295680"/>
    </source>
</evidence>
<dbReference type="InterPro" id="IPR000792">
    <property type="entry name" value="Tscrpt_reg_LuxR_C"/>
</dbReference>
<keyword evidence="3" id="KW-0804">Transcription</keyword>
<dbReference type="InterPro" id="IPR016032">
    <property type="entry name" value="Sig_transdc_resp-reg_C-effctor"/>
</dbReference>
<dbReference type="PANTHER" id="PTHR44688">
    <property type="entry name" value="DNA-BINDING TRANSCRIPTIONAL ACTIVATOR DEVR_DOSR"/>
    <property type="match status" value="1"/>
</dbReference>
<evidence type="ECO:0000256" key="1">
    <source>
        <dbReference type="ARBA" id="ARBA00023015"/>
    </source>
</evidence>
<feature type="domain" description="HTH luxR-type" evidence="4">
    <location>
        <begin position="2"/>
        <end position="67"/>
    </location>
</feature>
<dbReference type="PROSITE" id="PS00622">
    <property type="entry name" value="HTH_LUXR_1"/>
    <property type="match status" value="1"/>
</dbReference>
<reference evidence="5 6" key="1">
    <citation type="submission" date="2019-03" db="EMBL/GenBank/DDBJ databases">
        <title>Genomic Encyclopedia of Type Strains, Phase IV (KMG-IV): sequencing the most valuable type-strain genomes for metagenomic binning, comparative biology and taxonomic classification.</title>
        <authorList>
            <person name="Goeker M."/>
        </authorList>
    </citation>
    <scope>NUCLEOTIDE SEQUENCE [LARGE SCALE GENOMIC DNA]</scope>
    <source>
        <strain evidence="5 6">DSM 45934</strain>
    </source>
</reference>
<dbReference type="OrthoDB" id="3700194at2"/>
<dbReference type="GO" id="GO:0003677">
    <property type="term" value="F:DNA binding"/>
    <property type="evidence" value="ECO:0007669"/>
    <property type="project" value="UniProtKB-KW"/>
</dbReference>
<dbReference type="PRINTS" id="PR00038">
    <property type="entry name" value="HTHLUXR"/>
</dbReference>
<dbReference type="SUPFAM" id="SSF46894">
    <property type="entry name" value="C-terminal effector domain of the bipartite response regulators"/>
    <property type="match status" value="1"/>
</dbReference>
<dbReference type="CDD" id="cd06170">
    <property type="entry name" value="LuxR_C_like"/>
    <property type="match status" value="1"/>
</dbReference>
<keyword evidence="1" id="KW-0805">Transcription regulation</keyword>
<keyword evidence="2" id="KW-0238">DNA-binding</keyword>
<gene>
    <name evidence="5" type="ORF">EV192_106645</name>
</gene>